<sequence length="441" mass="47557">MSQEPLDLQALQGRMEQLQAENDRLRRDRDAAQTTSLQPRLDGSPDSSTSSQLAALTALVHKQQEQLNQITQTLAAMQKPPASQHSRPNIICRRCQRLGHYASDCENERSRPRPSSTVSAPQVVRGTAYIPVVNVGVSAVNLRPRCPIGLLSSAEVVSLPPGLCEVPEKEEHVTATIMSQTAGVSSVQKGAAGEHQHMAVQAAVLALPSRSPADLQALQEGDAAIGAFRHFWLDRRMPGLAEKEHLSLQGKAARTASAKLTIMSLNRTDSMAGDVDQLADQMLAHLSLKHLRHTASTSSSSVGRGYVGRVYRSGYSCGFSSFSSSEPFWDSAVEEPQDSSESVSEVSEDEEGLWVVLRGPVQHPPTAVQPSSQPREHVVPPQVEREASVPSPVPERASSSGSATLRKSSRTTAGQHSNPHRLPGQVGVYAVMATARHAAWR</sequence>
<protein>
    <submittedName>
        <fullName evidence="4">Retrovirus-related Pol poly from transposon</fullName>
    </submittedName>
</protein>
<gene>
    <name evidence="4" type="ORF">JOB18_034587</name>
</gene>
<evidence type="ECO:0000256" key="2">
    <source>
        <dbReference type="SAM" id="MobiDB-lite"/>
    </source>
</evidence>
<dbReference type="EMBL" id="JAGKHQ010000108">
    <property type="protein sequence ID" value="KAG7472989.1"/>
    <property type="molecule type" value="Genomic_DNA"/>
</dbReference>
<dbReference type="PROSITE" id="PS50158">
    <property type="entry name" value="ZF_CCHC"/>
    <property type="match status" value="1"/>
</dbReference>
<comment type="caution">
    <text evidence="4">The sequence shown here is derived from an EMBL/GenBank/DDBJ whole genome shotgun (WGS) entry which is preliminary data.</text>
</comment>
<feature type="domain" description="CCHC-type" evidence="3">
    <location>
        <begin position="92"/>
        <end position="107"/>
    </location>
</feature>
<keyword evidence="1" id="KW-0479">Metal-binding</keyword>
<evidence type="ECO:0000259" key="3">
    <source>
        <dbReference type="PROSITE" id="PS50158"/>
    </source>
</evidence>
<feature type="compositionally biased region" description="Basic and acidic residues" evidence="2">
    <location>
        <begin position="21"/>
        <end position="31"/>
    </location>
</feature>
<name>A0AAV6PMY7_SOLSE</name>
<reference evidence="4 5" key="1">
    <citation type="journal article" date="2021" name="Sci. Rep.">
        <title>Chromosome anchoring in Senegalese sole (Solea senegalensis) reveals sex-associated markers and genome rearrangements in flatfish.</title>
        <authorList>
            <person name="Guerrero-Cozar I."/>
            <person name="Gomez-Garrido J."/>
            <person name="Berbel C."/>
            <person name="Martinez-Blanch J.F."/>
            <person name="Alioto T."/>
            <person name="Claros M.G."/>
            <person name="Gagnaire P.A."/>
            <person name="Manchado M."/>
        </authorList>
    </citation>
    <scope>NUCLEOTIDE SEQUENCE [LARGE SCALE GENOMIC DNA]</scope>
    <source>
        <strain evidence="4">Sse05_10M</strain>
    </source>
</reference>
<evidence type="ECO:0000313" key="5">
    <source>
        <dbReference type="Proteomes" id="UP000693946"/>
    </source>
</evidence>
<organism evidence="4 5">
    <name type="scientific">Solea senegalensis</name>
    <name type="common">Senegalese sole</name>
    <dbReference type="NCBI Taxonomy" id="28829"/>
    <lineage>
        <taxon>Eukaryota</taxon>
        <taxon>Metazoa</taxon>
        <taxon>Chordata</taxon>
        <taxon>Craniata</taxon>
        <taxon>Vertebrata</taxon>
        <taxon>Euteleostomi</taxon>
        <taxon>Actinopterygii</taxon>
        <taxon>Neopterygii</taxon>
        <taxon>Teleostei</taxon>
        <taxon>Neoteleostei</taxon>
        <taxon>Acanthomorphata</taxon>
        <taxon>Carangaria</taxon>
        <taxon>Pleuronectiformes</taxon>
        <taxon>Pleuronectoidei</taxon>
        <taxon>Soleidae</taxon>
        <taxon>Solea</taxon>
    </lineage>
</organism>
<keyword evidence="1" id="KW-0862">Zinc</keyword>
<feature type="region of interest" description="Disordered" evidence="2">
    <location>
        <begin position="16"/>
        <end position="52"/>
    </location>
</feature>
<keyword evidence="5" id="KW-1185">Reference proteome</keyword>
<dbReference type="Proteomes" id="UP000693946">
    <property type="component" value="Unassembled WGS sequence"/>
</dbReference>
<evidence type="ECO:0000256" key="1">
    <source>
        <dbReference type="PROSITE-ProRule" id="PRU00047"/>
    </source>
</evidence>
<dbReference type="GO" id="GO:0003676">
    <property type="term" value="F:nucleic acid binding"/>
    <property type="evidence" value="ECO:0007669"/>
    <property type="project" value="InterPro"/>
</dbReference>
<keyword evidence="1" id="KW-0863">Zinc-finger</keyword>
<evidence type="ECO:0000313" key="4">
    <source>
        <dbReference type="EMBL" id="KAG7472989.1"/>
    </source>
</evidence>
<feature type="compositionally biased region" description="Polar residues" evidence="2">
    <location>
        <begin position="397"/>
        <end position="417"/>
    </location>
</feature>
<accession>A0AAV6PMY7</accession>
<dbReference type="AlphaFoldDB" id="A0AAV6PMY7"/>
<dbReference type="GO" id="GO:0008270">
    <property type="term" value="F:zinc ion binding"/>
    <property type="evidence" value="ECO:0007669"/>
    <property type="project" value="UniProtKB-KW"/>
</dbReference>
<dbReference type="InterPro" id="IPR001878">
    <property type="entry name" value="Znf_CCHC"/>
</dbReference>
<proteinExistence type="predicted"/>
<dbReference type="Pfam" id="PF00098">
    <property type="entry name" value="zf-CCHC"/>
    <property type="match status" value="1"/>
</dbReference>
<feature type="compositionally biased region" description="Basic and acidic residues" evidence="2">
    <location>
        <begin position="374"/>
        <end position="387"/>
    </location>
</feature>
<feature type="region of interest" description="Disordered" evidence="2">
    <location>
        <begin position="362"/>
        <end position="425"/>
    </location>
</feature>